<accession>A0A3M7DK70</accession>
<proteinExistence type="predicted"/>
<dbReference type="EMBL" id="QWIP01000386">
    <property type="protein sequence ID" value="RMY64759.1"/>
    <property type="molecule type" value="Genomic_DNA"/>
</dbReference>
<gene>
    <name evidence="3" type="ORF">D0863_09597</name>
</gene>
<sequence length="526" mass="59476">MKMNVAVKQRIYRLRNCTHVAGNKFKSLFNIKRDDPKLERQVDACHGQDCVNSSKLHGSSETSLLDHPLPPVEGGHVVDTSPLKSRSKAQEVETEASPSSLSGGPWIYNGEGAKCLTDGPTKLVLASDGSKPCMTIIPSTDLAIRLQETIKESRKVSDAEDTYLPKIAKLRDMCESFQEEIADIRSAIARFQNHSGHTDVDLRVDRLHQRATKLERKKEWAEKKKNDYERLLKNKQMTQRSNILYMLAYIEDAFVDSRLVDPLPPPAPVSQAKIRIAFSDTASYREAFGLNEKSQESSKALDERSLQSQSSGIPIWEDPDYDLYEPAPTKATNDAEAVIWRYESAMTRLRVMQQDFDDREERFEREAWERMERQAAGEDVESDLAFDHGQIQKTRELANRLTEAEDLVEAAKTDAVAMGVQIPDSDIESGFVDDVDDGYRISSEAREAAGIDKHSIAKWMNEIPEEDFEGMIEADVDEWDCRSVAISESGSMVAEGSDRRRIDKWRSMCEATKRDISSLHCESRCE</sequence>
<name>A0A3M7DK70_HORWE</name>
<dbReference type="VEuPathDB" id="FungiDB:BTJ68_14191"/>
<feature type="coiled-coil region" evidence="1">
    <location>
        <begin position="167"/>
        <end position="241"/>
    </location>
</feature>
<reference evidence="3 4" key="1">
    <citation type="journal article" date="2018" name="BMC Genomics">
        <title>Genomic evidence for intraspecific hybridization in a clonal and extremely halotolerant yeast.</title>
        <authorList>
            <person name="Gostincar C."/>
            <person name="Stajich J.E."/>
            <person name="Zupancic J."/>
            <person name="Zalar P."/>
            <person name="Gunde-Cimerman N."/>
        </authorList>
    </citation>
    <scope>NUCLEOTIDE SEQUENCE [LARGE SCALE GENOMIC DNA]</scope>
    <source>
        <strain evidence="3 4">EXF-2682</strain>
    </source>
</reference>
<dbReference type="AlphaFoldDB" id="A0A3M7DK70"/>
<comment type="caution">
    <text evidence="3">The sequence shown here is derived from an EMBL/GenBank/DDBJ whole genome shotgun (WGS) entry which is preliminary data.</text>
</comment>
<feature type="region of interest" description="Disordered" evidence="2">
    <location>
        <begin position="291"/>
        <end position="320"/>
    </location>
</feature>
<evidence type="ECO:0000313" key="4">
    <source>
        <dbReference type="Proteomes" id="UP000269276"/>
    </source>
</evidence>
<dbReference type="Proteomes" id="UP000269276">
    <property type="component" value="Unassembled WGS sequence"/>
</dbReference>
<feature type="compositionally biased region" description="Basic and acidic residues" evidence="2">
    <location>
        <begin position="293"/>
        <end position="305"/>
    </location>
</feature>
<feature type="region of interest" description="Disordered" evidence="2">
    <location>
        <begin position="56"/>
        <end position="103"/>
    </location>
</feature>
<keyword evidence="1" id="KW-0175">Coiled coil</keyword>
<evidence type="ECO:0000256" key="2">
    <source>
        <dbReference type="SAM" id="MobiDB-lite"/>
    </source>
</evidence>
<dbReference type="OrthoDB" id="5391053at2759"/>
<organism evidence="3 4">
    <name type="scientific">Hortaea werneckii</name>
    <name type="common">Black yeast</name>
    <name type="synonym">Cladosporium werneckii</name>
    <dbReference type="NCBI Taxonomy" id="91943"/>
    <lineage>
        <taxon>Eukaryota</taxon>
        <taxon>Fungi</taxon>
        <taxon>Dikarya</taxon>
        <taxon>Ascomycota</taxon>
        <taxon>Pezizomycotina</taxon>
        <taxon>Dothideomycetes</taxon>
        <taxon>Dothideomycetidae</taxon>
        <taxon>Mycosphaerellales</taxon>
        <taxon>Teratosphaeriaceae</taxon>
        <taxon>Hortaea</taxon>
    </lineage>
</organism>
<evidence type="ECO:0000313" key="3">
    <source>
        <dbReference type="EMBL" id="RMY64759.1"/>
    </source>
</evidence>
<evidence type="ECO:0000256" key="1">
    <source>
        <dbReference type="SAM" id="Coils"/>
    </source>
</evidence>
<protein>
    <submittedName>
        <fullName evidence="3">Uncharacterized protein</fullName>
    </submittedName>
</protein>